<gene>
    <name evidence="2" type="ORF">B0J11DRAFT_580118</name>
</gene>
<evidence type="ECO:0000256" key="1">
    <source>
        <dbReference type="SAM" id="Phobius"/>
    </source>
</evidence>
<proteinExistence type="predicted"/>
<comment type="caution">
    <text evidence="2">The sequence shown here is derived from an EMBL/GenBank/DDBJ whole genome shotgun (WGS) entry which is preliminary data.</text>
</comment>
<dbReference type="AlphaFoldDB" id="A0A9P9IM95"/>
<feature type="transmembrane region" description="Helical" evidence="1">
    <location>
        <begin position="41"/>
        <end position="62"/>
    </location>
</feature>
<keyword evidence="1" id="KW-0472">Membrane</keyword>
<organism evidence="2 3">
    <name type="scientific">Dendryphion nanum</name>
    <dbReference type="NCBI Taxonomy" id="256645"/>
    <lineage>
        <taxon>Eukaryota</taxon>
        <taxon>Fungi</taxon>
        <taxon>Dikarya</taxon>
        <taxon>Ascomycota</taxon>
        <taxon>Pezizomycotina</taxon>
        <taxon>Dothideomycetes</taxon>
        <taxon>Pleosporomycetidae</taxon>
        <taxon>Pleosporales</taxon>
        <taxon>Torulaceae</taxon>
        <taxon>Dendryphion</taxon>
    </lineage>
</organism>
<keyword evidence="1" id="KW-0812">Transmembrane</keyword>
<dbReference type="Proteomes" id="UP000700596">
    <property type="component" value="Unassembled WGS sequence"/>
</dbReference>
<accession>A0A9P9IM95</accession>
<dbReference type="EMBL" id="JAGMWT010000007">
    <property type="protein sequence ID" value="KAH7125581.1"/>
    <property type="molecule type" value="Genomic_DNA"/>
</dbReference>
<keyword evidence="3" id="KW-1185">Reference proteome</keyword>
<reference evidence="2" key="1">
    <citation type="journal article" date="2021" name="Nat. Commun.">
        <title>Genetic determinants of endophytism in the Arabidopsis root mycobiome.</title>
        <authorList>
            <person name="Mesny F."/>
            <person name="Miyauchi S."/>
            <person name="Thiergart T."/>
            <person name="Pickel B."/>
            <person name="Atanasova L."/>
            <person name="Karlsson M."/>
            <person name="Huettel B."/>
            <person name="Barry K.W."/>
            <person name="Haridas S."/>
            <person name="Chen C."/>
            <person name="Bauer D."/>
            <person name="Andreopoulos W."/>
            <person name="Pangilinan J."/>
            <person name="LaButti K."/>
            <person name="Riley R."/>
            <person name="Lipzen A."/>
            <person name="Clum A."/>
            <person name="Drula E."/>
            <person name="Henrissat B."/>
            <person name="Kohler A."/>
            <person name="Grigoriev I.V."/>
            <person name="Martin F.M."/>
            <person name="Hacquard S."/>
        </authorList>
    </citation>
    <scope>NUCLEOTIDE SEQUENCE</scope>
    <source>
        <strain evidence="2">MPI-CAGE-CH-0243</strain>
    </source>
</reference>
<keyword evidence="1" id="KW-1133">Transmembrane helix</keyword>
<sequence length="135" mass="14282">MAPAQTISHTVSNTAATFAQSSPAIILLPNNDSGENQKQTIIFGIIGTLIGIVGLAITAIMLRLMYKSKKEVPAIEFTTLPPSTLHHVEPIPSPSNTIPQPILSDANRTATISSATSLISITSTKQLLHDTRRGG</sequence>
<name>A0A9P9IM95_9PLEO</name>
<protein>
    <submittedName>
        <fullName evidence="2">Uncharacterized protein</fullName>
    </submittedName>
</protein>
<evidence type="ECO:0000313" key="2">
    <source>
        <dbReference type="EMBL" id="KAH7125581.1"/>
    </source>
</evidence>
<evidence type="ECO:0000313" key="3">
    <source>
        <dbReference type="Proteomes" id="UP000700596"/>
    </source>
</evidence>